<dbReference type="PROSITE" id="PS51192">
    <property type="entry name" value="HELICASE_ATP_BIND_1"/>
    <property type="match status" value="1"/>
</dbReference>
<evidence type="ECO:0000256" key="3">
    <source>
        <dbReference type="ARBA" id="ARBA00022801"/>
    </source>
</evidence>
<feature type="domain" description="Helicase C-terminal" evidence="9">
    <location>
        <begin position="991"/>
        <end position="1161"/>
    </location>
</feature>
<dbReference type="PROSITE" id="PS51194">
    <property type="entry name" value="HELICASE_CTER"/>
    <property type="match status" value="1"/>
</dbReference>
<accession>A0A4D6MCJ8</accession>
<evidence type="ECO:0000259" key="8">
    <source>
        <dbReference type="PROSITE" id="PS51192"/>
    </source>
</evidence>
<dbReference type="GO" id="GO:0016787">
    <property type="term" value="F:hydrolase activity"/>
    <property type="evidence" value="ECO:0007669"/>
    <property type="project" value="UniProtKB-KW"/>
</dbReference>
<dbReference type="SUPFAM" id="SSF52540">
    <property type="entry name" value="P-loop containing nucleoside triphosphate hydrolases"/>
    <property type="match status" value="2"/>
</dbReference>
<keyword evidence="5" id="KW-0067">ATP-binding</keyword>
<sequence>MQKRRHSRQSKNPFHAYAFETLLSGSWQAVELIKIEAGITSLQSIDNHHRTIEEGPFSELRIRSRKATLSDCSEFLRGGIDICVLSASQQSGDTNSDGFSDNKVWVDAKINSIQRKPHSSGCSCLYYVNLYVNQGSLGRKIRTLSKEVKVIGINEIAILQKLDRSVCEDQHYRWELSEDCSNLSHTKLINGKFLSDLSWLVVISSLKKVSFCVRSVQNKIVYQILDRDVGSSSLNMKPRISVFNFEVSHDGTLKPIVTQVDASDTDANGHADDSRDDVQGLRRSGRRNIPPERYFSCDNVSEIKVGDVRTWPYKTKKGKEDGDDMCSSREIKVYCRRNRKNEIKSGEDGQNEHQTQLASVSLLEEGDSLVPEHHALNDNVTRGNANYSNTERKRKRPLDLKGDEGCDPGCGDLNSNLNFNRRNDRSLNASAYEEMIDSYFKDIYRTPTKEEPTVMEVWNEINRSEKKKEAETPQTEEDEQISEIDMLWREMEMAMASYHIEEDSNAANFVENSEEPNHTCPHDYRLNEQIGICCFKCGSVKTEIKYVTPPFLEKHYRARHQEERQCSGEEGDKDDVFHQLSTRDELTSMEHDNVWKLIPELREKMHVHQKKAFEFLWQNIGGSTDPTLMDAESERRGGCIISHSPGSGKTFLIIAFLISYSKLFPGMKPLVLAPTTTLHTWHKEFIKWDISMPVYLIHGSRRPQRDDMQNSIALPPFLHPNRDVKHILNCLDKIKKWQANPGVLIMSYASFLALMREGSGFTPRKYLAKALRESPGILILDEGHNPRSTKSKLRKVLMKVQTDIRILLSGTLFQNNFCEYFNTLCLARPKFIYEVLKELDPNDRRKRKRAEKERHLLESQARKLFLDNIAGKVDSSDEHERMQGLTMLKKITSGFVDIYESTSFDSVPGLQMYTLLMNTGGMQSEILEKLHRKMADCAGFPLELELLIILGSIHPWLVKTASYAEKFIPLEQLQQLEKCRYDLKVGSKVKFVMSLVLRVMEKEKVLIFCHNHAPVKLLVELFEVVLKWQKGREILLLNGEQELFERGKVIDKFEEAKGPSKVLLASITACAEGISLTAASRVIFLDSEWNPSKTKQAIARAFRPGQKKMVYVYQLLATGTLEEDKYKRTTWKEWLSSMIFSEAFHENTSHSQVEMIEDDILREIVEEDKSKSIHMILKNHKASTNSTELNRSI</sequence>
<dbReference type="GO" id="GO:0005524">
    <property type="term" value="F:ATP binding"/>
    <property type="evidence" value="ECO:0007669"/>
    <property type="project" value="UniProtKB-KW"/>
</dbReference>
<keyword evidence="4" id="KW-0347">Helicase</keyword>
<evidence type="ECO:0000256" key="4">
    <source>
        <dbReference type="ARBA" id="ARBA00022806"/>
    </source>
</evidence>
<dbReference type="SMART" id="SM00487">
    <property type="entry name" value="DEXDc"/>
    <property type="match status" value="1"/>
</dbReference>
<dbReference type="InterPro" id="IPR027417">
    <property type="entry name" value="P-loop_NTPase"/>
</dbReference>
<evidence type="ECO:0000256" key="5">
    <source>
        <dbReference type="ARBA" id="ARBA00022840"/>
    </source>
</evidence>
<proteinExistence type="predicted"/>
<dbReference type="GO" id="GO:0005634">
    <property type="term" value="C:nucleus"/>
    <property type="evidence" value="ECO:0007669"/>
    <property type="project" value="UniProtKB-SubCell"/>
</dbReference>
<feature type="compositionally biased region" description="Basic and acidic residues" evidence="7">
    <location>
        <begin position="267"/>
        <end position="280"/>
    </location>
</feature>
<dbReference type="CDD" id="cd18793">
    <property type="entry name" value="SF2_C_SNF"/>
    <property type="match status" value="1"/>
</dbReference>
<evidence type="ECO:0000256" key="2">
    <source>
        <dbReference type="ARBA" id="ARBA00022741"/>
    </source>
</evidence>
<keyword evidence="3" id="KW-0378">Hydrolase</keyword>
<organism evidence="10 11">
    <name type="scientific">Vigna unguiculata</name>
    <name type="common">Cowpea</name>
    <dbReference type="NCBI Taxonomy" id="3917"/>
    <lineage>
        <taxon>Eukaryota</taxon>
        <taxon>Viridiplantae</taxon>
        <taxon>Streptophyta</taxon>
        <taxon>Embryophyta</taxon>
        <taxon>Tracheophyta</taxon>
        <taxon>Spermatophyta</taxon>
        <taxon>Magnoliopsida</taxon>
        <taxon>eudicotyledons</taxon>
        <taxon>Gunneridae</taxon>
        <taxon>Pentapetalae</taxon>
        <taxon>rosids</taxon>
        <taxon>fabids</taxon>
        <taxon>Fabales</taxon>
        <taxon>Fabaceae</taxon>
        <taxon>Papilionoideae</taxon>
        <taxon>50 kb inversion clade</taxon>
        <taxon>NPAAA clade</taxon>
        <taxon>indigoferoid/millettioid clade</taxon>
        <taxon>Phaseoleae</taxon>
        <taxon>Vigna</taxon>
    </lineage>
</organism>
<dbReference type="InterPro" id="IPR038718">
    <property type="entry name" value="SNF2-like_sf"/>
</dbReference>
<dbReference type="GO" id="GO:0004386">
    <property type="term" value="F:helicase activity"/>
    <property type="evidence" value="ECO:0007669"/>
    <property type="project" value="UniProtKB-KW"/>
</dbReference>
<dbReference type="InterPro" id="IPR049730">
    <property type="entry name" value="SNF2/RAD54-like_C"/>
</dbReference>
<keyword evidence="11" id="KW-1185">Reference proteome</keyword>
<evidence type="ECO:0000313" key="10">
    <source>
        <dbReference type="EMBL" id="QCD98717.1"/>
    </source>
</evidence>
<dbReference type="Gramene" id="Vigun01g231100.1.v1.2">
    <property type="protein sequence ID" value="Vigun01g231100.1.v1.2"/>
    <property type="gene ID" value="Vigun01g231100.v1.2"/>
</dbReference>
<dbReference type="AlphaFoldDB" id="A0A4D6MCJ8"/>
<dbReference type="SMART" id="SM00490">
    <property type="entry name" value="HELICc"/>
    <property type="match status" value="1"/>
</dbReference>
<protein>
    <submittedName>
        <fullName evidence="10">DNA repair and recombination protein RAD54 and RAD54-like protein</fullName>
    </submittedName>
</protein>
<keyword evidence="2" id="KW-0547">Nucleotide-binding</keyword>
<dbReference type="Pfam" id="PF00271">
    <property type="entry name" value="Helicase_C"/>
    <property type="match status" value="1"/>
</dbReference>
<feature type="region of interest" description="Disordered" evidence="7">
    <location>
        <begin position="372"/>
        <end position="406"/>
    </location>
</feature>
<evidence type="ECO:0000256" key="7">
    <source>
        <dbReference type="SAM" id="MobiDB-lite"/>
    </source>
</evidence>
<dbReference type="PANTHER" id="PTHR45821:SF2">
    <property type="entry name" value="SNF2 DOMAIN-CONTAINING PROTEIN CLASSY 2"/>
    <property type="match status" value="1"/>
</dbReference>
<gene>
    <name evidence="10" type="ORF">DEO72_LG6g3439</name>
</gene>
<feature type="domain" description="Helicase ATP-binding" evidence="8">
    <location>
        <begin position="630"/>
        <end position="830"/>
    </location>
</feature>
<dbReference type="InterPro" id="IPR001650">
    <property type="entry name" value="Helicase_C-like"/>
</dbReference>
<dbReference type="GO" id="GO:0080188">
    <property type="term" value="P:gene silencing by siRNA-directed DNA methylation"/>
    <property type="evidence" value="ECO:0007669"/>
    <property type="project" value="InterPro"/>
</dbReference>
<evidence type="ECO:0000256" key="1">
    <source>
        <dbReference type="ARBA" id="ARBA00004123"/>
    </source>
</evidence>
<feature type="compositionally biased region" description="Polar residues" evidence="7">
    <location>
        <begin position="378"/>
        <end position="389"/>
    </location>
</feature>
<dbReference type="Gene3D" id="3.40.50.300">
    <property type="entry name" value="P-loop containing nucleotide triphosphate hydrolases"/>
    <property type="match status" value="1"/>
</dbReference>
<dbReference type="PANTHER" id="PTHR45821">
    <property type="entry name" value="SNF2 DOMAIN-CONTAINING PROTEIN CLASSY 2-RELATED"/>
    <property type="match status" value="1"/>
</dbReference>
<name>A0A4D6MCJ8_VIGUN</name>
<dbReference type="Gene3D" id="3.40.50.10810">
    <property type="entry name" value="Tandem AAA-ATPase domain"/>
    <property type="match status" value="1"/>
</dbReference>
<evidence type="ECO:0000259" key="9">
    <source>
        <dbReference type="PROSITE" id="PS51194"/>
    </source>
</evidence>
<evidence type="ECO:0000313" key="11">
    <source>
        <dbReference type="Proteomes" id="UP000501690"/>
    </source>
</evidence>
<keyword evidence="6" id="KW-0539">Nucleus</keyword>
<dbReference type="InterPro" id="IPR044567">
    <property type="entry name" value="CLSY/DRD1"/>
</dbReference>
<dbReference type="Proteomes" id="UP000501690">
    <property type="component" value="Linkage Group LG6"/>
</dbReference>
<comment type="subcellular location">
    <subcellularLocation>
        <location evidence="1">Nucleus</location>
    </subcellularLocation>
</comment>
<evidence type="ECO:0000256" key="6">
    <source>
        <dbReference type="ARBA" id="ARBA00023242"/>
    </source>
</evidence>
<feature type="region of interest" description="Disordered" evidence="7">
    <location>
        <begin position="263"/>
        <end position="289"/>
    </location>
</feature>
<dbReference type="OrthoDB" id="448448at2759"/>
<reference evidence="10 11" key="1">
    <citation type="submission" date="2019-04" db="EMBL/GenBank/DDBJ databases">
        <title>An improved genome assembly and genetic linkage map for asparagus bean, Vigna unguiculata ssp. sesquipedialis.</title>
        <authorList>
            <person name="Xia Q."/>
            <person name="Zhang R."/>
            <person name="Dong Y."/>
        </authorList>
    </citation>
    <scope>NUCLEOTIDE SEQUENCE [LARGE SCALE GENOMIC DNA]</scope>
    <source>
        <tissue evidence="10">Leaf</tissue>
    </source>
</reference>
<dbReference type="Pfam" id="PF00176">
    <property type="entry name" value="SNF2-rel_dom"/>
    <property type="match status" value="1"/>
</dbReference>
<dbReference type="InterPro" id="IPR014001">
    <property type="entry name" value="Helicase_ATP-bd"/>
</dbReference>
<dbReference type="InterPro" id="IPR000330">
    <property type="entry name" value="SNF2_N"/>
</dbReference>
<dbReference type="EMBL" id="CP039350">
    <property type="protein sequence ID" value="QCD98717.1"/>
    <property type="molecule type" value="Genomic_DNA"/>
</dbReference>